<protein>
    <submittedName>
        <fullName evidence="2">Uncharacterized protein</fullName>
    </submittedName>
</protein>
<evidence type="ECO:0000256" key="1">
    <source>
        <dbReference type="SAM" id="Phobius"/>
    </source>
</evidence>
<dbReference type="AlphaFoldDB" id="A0A068RY19"/>
<keyword evidence="3" id="KW-1185">Reference proteome</keyword>
<sequence>MPSNHQSPLALHTALYLSSFFTTIIIRVTFLLEHGAIITIIQKSSASSLFVVIERDSISTSGTPGPSASRSSMGWDWCCHSMWIGVEGGGNDKTGLLGVVVAGWKGTQCQSFLHDPMCSLPVWTPLFTH</sequence>
<comment type="caution">
    <text evidence="2">The sequence shown here is derived from an EMBL/GenBank/DDBJ whole genome shotgun (WGS) entry which is preliminary data.</text>
</comment>
<dbReference type="EMBL" id="CBTN010000024">
    <property type="protein sequence ID" value="CDH54635.1"/>
    <property type="molecule type" value="Genomic_DNA"/>
</dbReference>
<feature type="transmembrane region" description="Helical" evidence="1">
    <location>
        <begin position="20"/>
        <end position="41"/>
    </location>
</feature>
<dbReference type="VEuPathDB" id="FungiDB:LCOR_05862.1"/>
<name>A0A068RY19_9FUNG</name>
<accession>A0A068RY19</accession>
<keyword evidence="1" id="KW-0812">Transmembrane</keyword>
<keyword evidence="1" id="KW-1133">Transmembrane helix</keyword>
<evidence type="ECO:0000313" key="2">
    <source>
        <dbReference type="EMBL" id="CDH54635.1"/>
    </source>
</evidence>
<organism evidence="2 3">
    <name type="scientific">Lichtheimia corymbifera JMRC:FSU:9682</name>
    <dbReference type="NCBI Taxonomy" id="1263082"/>
    <lineage>
        <taxon>Eukaryota</taxon>
        <taxon>Fungi</taxon>
        <taxon>Fungi incertae sedis</taxon>
        <taxon>Mucoromycota</taxon>
        <taxon>Mucoromycotina</taxon>
        <taxon>Mucoromycetes</taxon>
        <taxon>Mucorales</taxon>
        <taxon>Lichtheimiaceae</taxon>
        <taxon>Lichtheimia</taxon>
    </lineage>
</organism>
<evidence type="ECO:0000313" key="3">
    <source>
        <dbReference type="Proteomes" id="UP000027586"/>
    </source>
</evidence>
<proteinExistence type="predicted"/>
<dbReference type="Proteomes" id="UP000027586">
    <property type="component" value="Unassembled WGS sequence"/>
</dbReference>
<gene>
    <name evidence="2" type="ORF">LCOR_05862.1</name>
</gene>
<reference evidence="2" key="1">
    <citation type="submission" date="2013-08" db="EMBL/GenBank/DDBJ databases">
        <title>Gene expansion shapes genome architecture in the human pathogen Lichtheimia corymbifera: an evolutionary genomics analysis in the ancient terrestrial Mucorales (Mucoromycotina).</title>
        <authorList>
            <person name="Schwartze V.U."/>
            <person name="Winter S."/>
            <person name="Shelest E."/>
            <person name="Marcet-Houben M."/>
            <person name="Horn F."/>
            <person name="Wehner S."/>
            <person name="Hoffmann K."/>
            <person name="Riege K."/>
            <person name="Sammeth M."/>
            <person name="Nowrousian M."/>
            <person name="Valiante V."/>
            <person name="Linde J."/>
            <person name="Jacobsen I.D."/>
            <person name="Marz M."/>
            <person name="Brakhage A.A."/>
            <person name="Gabaldon T."/>
            <person name="Bocker S."/>
            <person name="Voigt K."/>
        </authorList>
    </citation>
    <scope>NUCLEOTIDE SEQUENCE [LARGE SCALE GENOMIC DNA]</scope>
    <source>
        <strain evidence="2">FSU 9682</strain>
    </source>
</reference>
<keyword evidence="1" id="KW-0472">Membrane</keyword>